<evidence type="ECO:0000313" key="2">
    <source>
        <dbReference type="EMBL" id="MFC7317998.1"/>
    </source>
</evidence>
<dbReference type="Pfam" id="PF00561">
    <property type="entry name" value="Abhydrolase_1"/>
    <property type="match status" value="1"/>
</dbReference>
<name>A0ABD6ADN9_9EURY</name>
<reference evidence="2 3" key="1">
    <citation type="journal article" date="2019" name="Int. J. Syst. Evol. Microbiol.">
        <title>The Global Catalogue of Microorganisms (GCM) 10K type strain sequencing project: providing services to taxonomists for standard genome sequencing and annotation.</title>
        <authorList>
            <consortium name="The Broad Institute Genomics Platform"/>
            <consortium name="The Broad Institute Genome Sequencing Center for Infectious Disease"/>
            <person name="Wu L."/>
            <person name="Ma J."/>
        </authorList>
    </citation>
    <scope>NUCLEOTIDE SEQUENCE [LARGE SCALE GENOMIC DNA]</scope>
    <source>
        <strain evidence="2 3">PSR21</strain>
    </source>
</reference>
<accession>A0ABD6ADN9</accession>
<evidence type="ECO:0000313" key="3">
    <source>
        <dbReference type="Proteomes" id="UP001596547"/>
    </source>
</evidence>
<dbReference type="GeneID" id="79315319"/>
<feature type="domain" description="AB hydrolase-1" evidence="1">
    <location>
        <begin position="75"/>
        <end position="255"/>
    </location>
</feature>
<dbReference type="AlphaFoldDB" id="A0ABD6ADN9"/>
<dbReference type="InterPro" id="IPR050228">
    <property type="entry name" value="Carboxylesterase_BioH"/>
</dbReference>
<keyword evidence="3" id="KW-1185">Reference proteome</keyword>
<keyword evidence="2" id="KW-0378">Hydrolase</keyword>
<proteinExistence type="predicted"/>
<dbReference type="GO" id="GO:0016787">
    <property type="term" value="F:hydrolase activity"/>
    <property type="evidence" value="ECO:0007669"/>
    <property type="project" value="UniProtKB-KW"/>
</dbReference>
<organism evidence="2 3">
    <name type="scientific">Halomarina halobia</name>
    <dbReference type="NCBI Taxonomy" id="3033386"/>
    <lineage>
        <taxon>Archaea</taxon>
        <taxon>Methanobacteriati</taxon>
        <taxon>Methanobacteriota</taxon>
        <taxon>Stenosarchaea group</taxon>
        <taxon>Halobacteria</taxon>
        <taxon>Halobacteriales</taxon>
        <taxon>Natronomonadaceae</taxon>
        <taxon>Halomarina</taxon>
    </lineage>
</organism>
<dbReference type="InterPro" id="IPR000073">
    <property type="entry name" value="AB_hydrolase_1"/>
</dbReference>
<comment type="caution">
    <text evidence="2">The sequence shown here is derived from an EMBL/GenBank/DDBJ whole genome shotgun (WGS) entry which is preliminary data.</text>
</comment>
<dbReference type="RefSeq" id="WP_276302768.1">
    <property type="nucleotide sequence ID" value="NZ_CP119992.1"/>
</dbReference>
<sequence>MTPFETGDLLGRFPYVRVGEGAKPLVVFPGVGDAMFDGDYPPPSAWVLRRYFRRFVDDYAVYVVSRPRGLPEGETIEGMAADYADALERELGPADVLGISMGGMIGQAFAADHPDLVDALVLANTGCRVADAAQDTVRRFRRYARAHDWGRIRAELAAAMFTDWRAVSYPPLALTVGRFVLPRPAVPADVRVSLDAILAFDWRDRLDDVDARTLVVGGSDDPYFPEPILEETAAGIPDATLFAFSGATHGAFHERKSAFDSRVKAFLRR</sequence>
<dbReference type="Gene3D" id="3.40.50.1820">
    <property type="entry name" value="alpha/beta hydrolase"/>
    <property type="match status" value="1"/>
</dbReference>
<dbReference type="PRINTS" id="PR00111">
    <property type="entry name" value="ABHYDROLASE"/>
</dbReference>
<dbReference type="InterPro" id="IPR029058">
    <property type="entry name" value="AB_hydrolase_fold"/>
</dbReference>
<gene>
    <name evidence="2" type="ORF">ACFQPE_14515</name>
</gene>
<dbReference type="Proteomes" id="UP001596547">
    <property type="component" value="Unassembled WGS sequence"/>
</dbReference>
<evidence type="ECO:0000259" key="1">
    <source>
        <dbReference type="Pfam" id="PF00561"/>
    </source>
</evidence>
<dbReference type="EMBL" id="JBHTBF010000002">
    <property type="protein sequence ID" value="MFC7317998.1"/>
    <property type="molecule type" value="Genomic_DNA"/>
</dbReference>
<protein>
    <submittedName>
        <fullName evidence="2">Alpha/beta fold hydrolase</fullName>
    </submittedName>
</protein>
<dbReference type="SUPFAM" id="SSF53474">
    <property type="entry name" value="alpha/beta-Hydrolases"/>
    <property type="match status" value="1"/>
</dbReference>
<dbReference type="PANTHER" id="PTHR43194">
    <property type="entry name" value="HYDROLASE ALPHA/BETA FOLD FAMILY"/>
    <property type="match status" value="1"/>
</dbReference>
<dbReference type="PANTHER" id="PTHR43194:SF2">
    <property type="entry name" value="PEROXISOMAL MEMBRANE PROTEIN LPX1"/>
    <property type="match status" value="1"/>
</dbReference>